<sequence>QVNTTCEKCKADFYNLVWSDCENGIQTQSYVLQESHRGCVDDGTLSFPAVTSQQTCKKINAKIGANGFTFAILFVLGSVSLLFYSLYSLYYRHNRLQVEYQRLSNNAGEMAEMDDDDDDLDRHNTSSVQGSASKATSSAAVIEDE</sequence>
<keyword evidence="2" id="KW-1133">Transmembrane helix</keyword>
<protein>
    <submittedName>
        <fullName evidence="3">Transmembrane protein, putative</fullName>
    </submittedName>
</protein>
<gene>
    <name evidence="3" type="ORF">BSAL_55875</name>
</gene>
<reference evidence="4" key="1">
    <citation type="submission" date="2015-09" db="EMBL/GenBank/DDBJ databases">
        <authorList>
            <consortium name="Pathogen Informatics"/>
        </authorList>
    </citation>
    <scope>NUCLEOTIDE SEQUENCE [LARGE SCALE GENOMIC DNA]</scope>
    <source>
        <strain evidence="4">Lake Konstanz</strain>
    </source>
</reference>
<name>A0A0S4ITF7_BODSA</name>
<dbReference type="EMBL" id="CYKH01000170">
    <property type="protein sequence ID" value="CUE74900.1"/>
    <property type="molecule type" value="Genomic_DNA"/>
</dbReference>
<keyword evidence="2" id="KW-0472">Membrane</keyword>
<proteinExistence type="predicted"/>
<dbReference type="AlphaFoldDB" id="A0A0S4ITF7"/>
<feature type="transmembrane region" description="Helical" evidence="2">
    <location>
        <begin position="67"/>
        <end position="87"/>
    </location>
</feature>
<evidence type="ECO:0000313" key="3">
    <source>
        <dbReference type="EMBL" id="CUE74900.1"/>
    </source>
</evidence>
<keyword evidence="4" id="KW-1185">Reference proteome</keyword>
<dbReference type="OrthoDB" id="262065at2759"/>
<dbReference type="VEuPathDB" id="TriTrypDB:BSAL_55875"/>
<feature type="region of interest" description="Disordered" evidence="1">
    <location>
        <begin position="109"/>
        <end position="145"/>
    </location>
</feature>
<organism evidence="3 4">
    <name type="scientific">Bodo saltans</name>
    <name type="common">Flagellated protozoan</name>
    <dbReference type="NCBI Taxonomy" id="75058"/>
    <lineage>
        <taxon>Eukaryota</taxon>
        <taxon>Discoba</taxon>
        <taxon>Euglenozoa</taxon>
        <taxon>Kinetoplastea</taxon>
        <taxon>Metakinetoplastina</taxon>
        <taxon>Eubodonida</taxon>
        <taxon>Bodonidae</taxon>
        <taxon>Bodo</taxon>
    </lineage>
</organism>
<evidence type="ECO:0000256" key="2">
    <source>
        <dbReference type="SAM" id="Phobius"/>
    </source>
</evidence>
<dbReference type="Proteomes" id="UP000051952">
    <property type="component" value="Unassembled WGS sequence"/>
</dbReference>
<keyword evidence="2 3" id="KW-0812">Transmembrane</keyword>
<accession>A0A0S4ITF7</accession>
<evidence type="ECO:0000313" key="4">
    <source>
        <dbReference type="Proteomes" id="UP000051952"/>
    </source>
</evidence>
<feature type="compositionally biased region" description="Polar residues" evidence="1">
    <location>
        <begin position="125"/>
        <end position="139"/>
    </location>
</feature>
<evidence type="ECO:0000256" key="1">
    <source>
        <dbReference type="SAM" id="MobiDB-lite"/>
    </source>
</evidence>
<feature type="non-terminal residue" evidence="3">
    <location>
        <position position="1"/>
    </location>
</feature>
<dbReference type="OMA" id="CEYISED"/>